<evidence type="ECO:0000256" key="4">
    <source>
        <dbReference type="ARBA" id="ARBA00034320"/>
    </source>
</evidence>
<dbReference type="SUPFAM" id="SSF52540">
    <property type="entry name" value="P-loop containing nucleoside triphosphate hydrolases"/>
    <property type="match status" value="1"/>
</dbReference>
<dbReference type="InterPro" id="IPR027417">
    <property type="entry name" value="P-loop_NTPase"/>
</dbReference>
<dbReference type="NCBIfam" id="NF038288">
    <property type="entry name" value="chaper_GTP_ZigA"/>
    <property type="match status" value="1"/>
</dbReference>
<dbReference type="InterPro" id="IPR047920">
    <property type="entry name" value="ZigA-like"/>
</dbReference>
<dbReference type="CDD" id="cd03112">
    <property type="entry name" value="CobW-like"/>
    <property type="match status" value="1"/>
</dbReference>
<dbReference type="InterPro" id="IPR011629">
    <property type="entry name" value="CobW-like_C"/>
</dbReference>
<proteinExistence type="inferred from homology"/>
<evidence type="ECO:0000259" key="7">
    <source>
        <dbReference type="SMART" id="SM00833"/>
    </source>
</evidence>
<evidence type="ECO:0000256" key="6">
    <source>
        <dbReference type="ARBA" id="ARBA00049117"/>
    </source>
</evidence>
<keyword evidence="9" id="KW-1185">Reference proteome</keyword>
<dbReference type="RefSeq" id="WP_367724851.1">
    <property type="nucleotide sequence ID" value="NZ_JBFOCI010000005.1"/>
</dbReference>
<dbReference type="InterPro" id="IPR003495">
    <property type="entry name" value="CobW/HypB/UreG_nucleotide-bd"/>
</dbReference>
<feature type="domain" description="CobW C-terminal" evidence="7">
    <location>
        <begin position="265"/>
        <end position="381"/>
    </location>
</feature>
<dbReference type="SMART" id="SM00833">
    <property type="entry name" value="CobW_C"/>
    <property type="match status" value="1"/>
</dbReference>
<dbReference type="Gene3D" id="3.30.1220.10">
    <property type="entry name" value="CobW-like, C-terminal domain"/>
    <property type="match status" value="1"/>
</dbReference>
<name>A0ABV3R3Q6_9HYPH</name>
<dbReference type="PANTHER" id="PTHR43603">
    <property type="entry name" value="COBW DOMAIN-CONTAINING PROTEIN DDB_G0274527"/>
    <property type="match status" value="1"/>
</dbReference>
<dbReference type="InterPro" id="IPR051927">
    <property type="entry name" value="Zn_Chap_cDPG_Synth"/>
</dbReference>
<protein>
    <submittedName>
        <fullName evidence="8">Zinc metallochaperone GTPase ZigA</fullName>
    </submittedName>
</protein>
<comment type="caution">
    <text evidence="8">The sequence shown here is derived from an EMBL/GenBank/DDBJ whole genome shotgun (WGS) entry which is preliminary data.</text>
</comment>
<evidence type="ECO:0000256" key="3">
    <source>
        <dbReference type="ARBA" id="ARBA00023186"/>
    </source>
</evidence>
<organism evidence="8 9">
    <name type="scientific">Mesorhizobium marinum</name>
    <dbReference type="NCBI Taxonomy" id="3228790"/>
    <lineage>
        <taxon>Bacteria</taxon>
        <taxon>Pseudomonadati</taxon>
        <taxon>Pseudomonadota</taxon>
        <taxon>Alphaproteobacteria</taxon>
        <taxon>Hyphomicrobiales</taxon>
        <taxon>Phyllobacteriaceae</taxon>
        <taxon>Mesorhizobium</taxon>
    </lineage>
</organism>
<keyword evidence="2" id="KW-0378">Hydrolase</keyword>
<sequence>MPENANRPDRLPVTVLSGFLGAGKTTVLNHVLNNREGRRVAVIVNDMSEVNIDARLVADGGANLSRTDEKLVEMNNGCICCTLRDDLLDEVRRLSREGRFDYLLIEGTGIAEPLPVAATFDFRDENGASLSDVARLDTMVTVVDAAQLLKDYSSQDFLRDRGEVAGDGDERALVDLLVEQIEFADVVVMNKVSDASPQDLDLARMIVRALNPDAELVEADFGQVPLDKVLDTGRFDFDRAQQHPLWFKELNGFRDHVPETEEYGIRSFVYRERRPFDPTKFDAFVKNAWPGVVRAKGFFWLATRPHHVGEISQAGALVRTGKRGLWWASVPKSQWPEHPEWKAAMKPYLDPVWGDRRQEIVFIGCDPMDEGRICAALDACLVPDGDYMPGRWRALPDPFPSWERQAT</sequence>
<evidence type="ECO:0000256" key="5">
    <source>
        <dbReference type="ARBA" id="ARBA00045658"/>
    </source>
</evidence>
<keyword evidence="3" id="KW-0143">Chaperone</keyword>
<evidence type="ECO:0000313" key="8">
    <source>
        <dbReference type="EMBL" id="MEW9807670.1"/>
    </source>
</evidence>
<evidence type="ECO:0000313" key="9">
    <source>
        <dbReference type="Proteomes" id="UP001556196"/>
    </source>
</evidence>
<dbReference type="Gene3D" id="3.40.50.300">
    <property type="entry name" value="P-loop containing nucleotide triphosphate hydrolases"/>
    <property type="match status" value="1"/>
</dbReference>
<dbReference type="Pfam" id="PF07683">
    <property type="entry name" value="CobW_C"/>
    <property type="match status" value="1"/>
</dbReference>
<keyword evidence="1" id="KW-0547">Nucleotide-binding</keyword>
<dbReference type="Pfam" id="PF02492">
    <property type="entry name" value="cobW"/>
    <property type="match status" value="1"/>
</dbReference>
<gene>
    <name evidence="8" type="primary">zigA</name>
    <name evidence="8" type="ORF">ABUE31_16900</name>
</gene>
<dbReference type="EMBL" id="JBFOCI010000005">
    <property type="protein sequence ID" value="MEW9807670.1"/>
    <property type="molecule type" value="Genomic_DNA"/>
</dbReference>
<evidence type="ECO:0000256" key="2">
    <source>
        <dbReference type="ARBA" id="ARBA00022801"/>
    </source>
</evidence>
<evidence type="ECO:0000256" key="1">
    <source>
        <dbReference type="ARBA" id="ARBA00022741"/>
    </source>
</evidence>
<dbReference type="InterPro" id="IPR036627">
    <property type="entry name" value="CobW-likC_sf"/>
</dbReference>
<reference evidence="8 9" key="1">
    <citation type="submission" date="2024-06" db="EMBL/GenBank/DDBJ databases">
        <authorList>
            <person name="Tuo L."/>
        </authorList>
    </citation>
    <scope>NUCLEOTIDE SEQUENCE [LARGE SCALE GENOMIC DNA]</scope>
    <source>
        <strain evidence="8 9">ZMM04-5</strain>
    </source>
</reference>
<comment type="similarity">
    <text evidence="4">Belongs to the SIMIBI class G3E GTPase family. ZNG1 subfamily.</text>
</comment>
<accession>A0ABV3R3Q6</accession>
<dbReference type="Proteomes" id="UP001556196">
    <property type="component" value="Unassembled WGS sequence"/>
</dbReference>
<comment type="function">
    <text evidence="5">Zinc chaperone that directly transfers zinc cofactor to target proteins, thereby activating them. Zinc is transferred from the CXCC motif in the GTPase domain to the zinc binding site in target proteins in a process requiring GTP hydrolysis.</text>
</comment>
<dbReference type="PANTHER" id="PTHR43603:SF1">
    <property type="entry name" value="ZINC-REGULATED GTPASE METALLOPROTEIN ACTIVATOR 1"/>
    <property type="match status" value="1"/>
</dbReference>
<comment type="catalytic activity">
    <reaction evidence="6">
        <text>GTP + H2O = GDP + phosphate + H(+)</text>
        <dbReference type="Rhea" id="RHEA:19669"/>
        <dbReference type="ChEBI" id="CHEBI:15377"/>
        <dbReference type="ChEBI" id="CHEBI:15378"/>
        <dbReference type="ChEBI" id="CHEBI:37565"/>
        <dbReference type="ChEBI" id="CHEBI:43474"/>
        <dbReference type="ChEBI" id="CHEBI:58189"/>
    </reaction>
    <physiologicalReaction direction="left-to-right" evidence="6">
        <dbReference type="Rhea" id="RHEA:19670"/>
    </physiologicalReaction>
</comment>